<keyword evidence="2" id="KW-0472">Membrane</keyword>
<feature type="transmembrane region" description="Helical" evidence="2">
    <location>
        <begin position="558"/>
        <end position="582"/>
    </location>
</feature>
<name>A0A7J6A0B8_AMEME</name>
<proteinExistence type="predicted"/>
<sequence>MSQHPVRWVAGEVWKCGNREHRDLAVMVSFQISRPASLYFLLVMTGVESQENVNVRYTLHSICALRGSTVTMGCSFRYRIFSNVKKVFWSKEESSVAVLNEASDLALDPEYRDRVRYSRGTPRDCSLTLSNVTEQDQRMYYATILMTPERRLQGRGGVDLSVTGLQVEMVPESVVEGGEVTLTCKSSCSLTDTPMFTWYKNGRDLYSFYKSNLLHLPRVSQGDEGSYSCAVQGQSYRSPAVTLHVHYPSKSVSVSVRPSGEIVEGRPVILTCSSDANPPVEDYTWYKGTTLLRTGKIYFISRASSDDNGEYKCEARNRYGEKYSDGVVLNVLYPPKSISLSVRPSGEIVEGHPVTLTCSSDANPPVETYTWYKGTTLLRTGENYIISRASSEDSGEYKCEARNRYGEKYSDGVVLNILYPPKTVSESISPSAKISCEDSGEYKCKSSNKYGEKYSKVTLQVLYAPKSVSVSIRSSGEIVEGSVVTLTCSSNANPPVETYTWYKVNESSPVGSGQSYSFTLSSNSSGWFYCVAQNKYGSQSAAAVPLTSSMSFSSGHNFSYITVCIAVGVGLCGVGVLTAGLFCMRRTMRKRNVARRQDGGTHAEDVLYTSLEPMTRTPNDVYSTLATGPDPRPPEDTYAALKPQTISSDYSTLTAARKHH</sequence>
<gene>
    <name evidence="4" type="ORF">AMELA_G00234210</name>
</gene>
<dbReference type="Gene3D" id="2.60.40.10">
    <property type="entry name" value="Immunoglobulins"/>
    <property type="match status" value="6"/>
</dbReference>
<dbReference type="PANTHER" id="PTHR46013">
    <property type="entry name" value="VASCULAR CELL ADHESION MOLECULE 1"/>
    <property type="match status" value="1"/>
</dbReference>
<feature type="domain" description="Ig-like" evidence="3">
    <location>
        <begin position="335"/>
        <end position="410"/>
    </location>
</feature>
<dbReference type="InterPro" id="IPR007110">
    <property type="entry name" value="Ig-like_dom"/>
</dbReference>
<keyword evidence="2" id="KW-1133">Transmembrane helix</keyword>
<evidence type="ECO:0000313" key="4">
    <source>
        <dbReference type="EMBL" id="KAF4075407.1"/>
    </source>
</evidence>
<reference evidence="4 5" key="1">
    <citation type="submission" date="2020-02" db="EMBL/GenBank/DDBJ databases">
        <title>A chromosome-scale genome assembly of the black bullhead catfish (Ameiurus melas).</title>
        <authorList>
            <person name="Wen M."/>
            <person name="Zham M."/>
            <person name="Cabau C."/>
            <person name="Klopp C."/>
            <person name="Donnadieu C."/>
            <person name="Roques C."/>
            <person name="Bouchez O."/>
            <person name="Lampietro C."/>
            <person name="Jouanno E."/>
            <person name="Herpin A."/>
            <person name="Louis A."/>
            <person name="Berthelot C."/>
            <person name="Parey E."/>
            <person name="Roest-Crollius H."/>
            <person name="Braasch I."/>
            <person name="Postlethwait J."/>
            <person name="Robinson-Rechavi M."/>
            <person name="Echchiki A."/>
            <person name="Begum T."/>
            <person name="Montfort J."/>
            <person name="Schartl M."/>
            <person name="Bobe J."/>
            <person name="Guiguen Y."/>
        </authorList>
    </citation>
    <scope>NUCLEOTIDE SEQUENCE [LARGE SCALE GENOMIC DNA]</scope>
    <source>
        <strain evidence="4">M_S1</strain>
        <tissue evidence="4">Blood</tissue>
    </source>
</reference>
<dbReference type="SUPFAM" id="SSF48726">
    <property type="entry name" value="Immunoglobulin"/>
    <property type="match status" value="6"/>
</dbReference>
<dbReference type="InterPro" id="IPR003598">
    <property type="entry name" value="Ig_sub2"/>
</dbReference>
<dbReference type="Pfam" id="PF13895">
    <property type="entry name" value="Ig_2"/>
    <property type="match status" value="3"/>
</dbReference>
<dbReference type="Pfam" id="PF13927">
    <property type="entry name" value="Ig_3"/>
    <property type="match status" value="1"/>
</dbReference>
<dbReference type="CDD" id="cd00096">
    <property type="entry name" value="Ig"/>
    <property type="match status" value="3"/>
</dbReference>
<dbReference type="SMART" id="SM00408">
    <property type="entry name" value="IGc2"/>
    <property type="match status" value="4"/>
</dbReference>
<keyword evidence="2" id="KW-0812">Transmembrane</keyword>
<dbReference type="InterPro" id="IPR003599">
    <property type="entry name" value="Ig_sub"/>
</dbReference>
<evidence type="ECO:0000259" key="3">
    <source>
        <dbReference type="PROSITE" id="PS50835"/>
    </source>
</evidence>
<evidence type="ECO:0000256" key="1">
    <source>
        <dbReference type="SAM" id="MobiDB-lite"/>
    </source>
</evidence>
<dbReference type="AlphaFoldDB" id="A0A7J6A0B8"/>
<dbReference type="PROSITE" id="PS50835">
    <property type="entry name" value="IG_LIKE"/>
    <property type="match status" value="4"/>
</dbReference>
<dbReference type="InterPro" id="IPR036179">
    <property type="entry name" value="Ig-like_dom_sf"/>
</dbReference>
<feature type="domain" description="Ig-like" evidence="3">
    <location>
        <begin position="248"/>
        <end position="324"/>
    </location>
</feature>
<dbReference type="EMBL" id="JAAGNN010000021">
    <property type="protein sequence ID" value="KAF4075407.1"/>
    <property type="molecule type" value="Genomic_DNA"/>
</dbReference>
<dbReference type="Pfam" id="PF07686">
    <property type="entry name" value="V-set"/>
    <property type="match status" value="1"/>
</dbReference>
<feature type="compositionally biased region" description="Polar residues" evidence="1">
    <location>
        <begin position="616"/>
        <end position="626"/>
    </location>
</feature>
<dbReference type="Proteomes" id="UP000593565">
    <property type="component" value="Unassembled WGS sequence"/>
</dbReference>
<accession>A0A7J6A0B8</accession>
<feature type="domain" description="Ig-like" evidence="3">
    <location>
        <begin position="465"/>
        <end position="551"/>
    </location>
</feature>
<keyword evidence="5" id="KW-1185">Reference proteome</keyword>
<dbReference type="InterPro" id="IPR013783">
    <property type="entry name" value="Ig-like_fold"/>
</dbReference>
<dbReference type="PANTHER" id="PTHR46013:SF4">
    <property type="entry name" value="B-CELL RECEPTOR CD22-RELATED"/>
    <property type="match status" value="1"/>
</dbReference>
<evidence type="ECO:0000256" key="2">
    <source>
        <dbReference type="SAM" id="Phobius"/>
    </source>
</evidence>
<protein>
    <recommendedName>
        <fullName evidence="3">Ig-like domain-containing protein</fullName>
    </recommendedName>
</protein>
<evidence type="ECO:0000313" key="5">
    <source>
        <dbReference type="Proteomes" id="UP000593565"/>
    </source>
</evidence>
<organism evidence="4 5">
    <name type="scientific">Ameiurus melas</name>
    <name type="common">Black bullhead</name>
    <name type="synonym">Silurus melas</name>
    <dbReference type="NCBI Taxonomy" id="219545"/>
    <lineage>
        <taxon>Eukaryota</taxon>
        <taxon>Metazoa</taxon>
        <taxon>Chordata</taxon>
        <taxon>Craniata</taxon>
        <taxon>Vertebrata</taxon>
        <taxon>Euteleostomi</taxon>
        <taxon>Actinopterygii</taxon>
        <taxon>Neopterygii</taxon>
        <taxon>Teleostei</taxon>
        <taxon>Ostariophysi</taxon>
        <taxon>Siluriformes</taxon>
        <taxon>Ictaluridae</taxon>
        <taxon>Ameiurus</taxon>
    </lineage>
</organism>
<dbReference type="SMART" id="SM00409">
    <property type="entry name" value="IG"/>
    <property type="match status" value="5"/>
</dbReference>
<feature type="domain" description="Ig-like" evidence="3">
    <location>
        <begin position="148"/>
        <end position="242"/>
    </location>
</feature>
<feature type="region of interest" description="Disordered" evidence="1">
    <location>
        <begin position="615"/>
        <end position="639"/>
    </location>
</feature>
<dbReference type="InterPro" id="IPR013106">
    <property type="entry name" value="Ig_V-set"/>
</dbReference>
<comment type="caution">
    <text evidence="4">The sequence shown here is derived from an EMBL/GenBank/DDBJ whole genome shotgun (WGS) entry which is preliminary data.</text>
</comment>